<keyword evidence="1" id="KW-0472">Membrane</keyword>
<protein>
    <recommendedName>
        <fullName evidence="2">NERD domain-containing protein</fullName>
    </recommendedName>
</protein>
<evidence type="ECO:0000256" key="1">
    <source>
        <dbReference type="SAM" id="Phobius"/>
    </source>
</evidence>
<gene>
    <name evidence="3" type="ORF">GCM10025867_46830</name>
</gene>
<keyword evidence="4" id="KW-1185">Reference proteome</keyword>
<dbReference type="RefSeq" id="WP_286347292.1">
    <property type="nucleotide sequence ID" value="NZ_AP027733.1"/>
</dbReference>
<reference evidence="4" key="1">
    <citation type="journal article" date="2019" name="Int. J. Syst. Evol. Microbiol.">
        <title>The Global Catalogue of Microorganisms (GCM) 10K type strain sequencing project: providing services to taxonomists for standard genome sequencing and annotation.</title>
        <authorList>
            <consortium name="The Broad Institute Genomics Platform"/>
            <consortium name="The Broad Institute Genome Sequencing Center for Infectious Disease"/>
            <person name="Wu L."/>
            <person name="Ma J."/>
        </authorList>
    </citation>
    <scope>NUCLEOTIDE SEQUENCE [LARGE SCALE GENOMIC DNA]</scope>
    <source>
        <strain evidence="4">NBRC 108728</strain>
    </source>
</reference>
<name>A0ABM8GVE0_9MICO</name>
<sequence length="541" mass="56359">MKRSSLPRRATSRMVRAGASVYDWRDQELLAHVDPDGKLTRTSHAIDTASTLAAAAVVIGASFLASGWLAALGPAVILVASLISSRKLPWWPIAILATTIGTAPADLSPLWGGGALLILSTVTGKEPLSRLAAAGWTLLAIVDPLIADVVASVAAIIGIGLAVYQGGSPIGPLSARQLATKVPSPRPQLPWLVSIVKKSAIAKAPAEIQRKAAGGYGERATALSLLGLPAFRRTAILHDAALPGADVANADHVVLTRAGVFLLDSKVFRGQIVVDDGDVFQVSGGERRSILRAIKAVAWQAGLLAEAIGLPARPVLVIHEAIMPTCFQVALPDGRLVDVVSGADVLAFIRAQPGTLTGSDLSSAEIALATLDSYDGSASRLVRPLGLRGAKPERDWASRVRVVAVGEGAAVVSQRAMETVSALPQVITHVPAKPKATTEPYIQEVWDRMKAASPLRADDMDPSLAAIQPGTHVVVVSMADGELNEHAAVAITSACAPSQPNGTPTVWIAHEVAWKLHLADGRPVSTAEVSADRVFIATEGN</sequence>
<evidence type="ECO:0000259" key="2">
    <source>
        <dbReference type="PROSITE" id="PS50965"/>
    </source>
</evidence>
<dbReference type="Pfam" id="PF08378">
    <property type="entry name" value="NERD"/>
    <property type="match status" value="1"/>
</dbReference>
<geneLocation type="plasmid" evidence="3 4">
    <name>pNBRC108728a</name>
</geneLocation>
<keyword evidence="1" id="KW-1133">Transmembrane helix</keyword>
<keyword evidence="3" id="KW-0614">Plasmid</keyword>
<dbReference type="Proteomes" id="UP001321486">
    <property type="component" value="Plasmid pNBRC108728a"/>
</dbReference>
<feature type="transmembrane region" description="Helical" evidence="1">
    <location>
        <begin position="51"/>
        <end position="84"/>
    </location>
</feature>
<evidence type="ECO:0000313" key="4">
    <source>
        <dbReference type="Proteomes" id="UP001321486"/>
    </source>
</evidence>
<dbReference type="InterPro" id="IPR011528">
    <property type="entry name" value="NERD"/>
</dbReference>
<dbReference type="EMBL" id="AP027733">
    <property type="protein sequence ID" value="BDZ52442.1"/>
    <property type="molecule type" value="Genomic_DNA"/>
</dbReference>
<proteinExistence type="predicted"/>
<organism evidence="3 4">
    <name type="scientific">Frondihabitans sucicola</name>
    <dbReference type="NCBI Taxonomy" id="1268041"/>
    <lineage>
        <taxon>Bacteria</taxon>
        <taxon>Bacillati</taxon>
        <taxon>Actinomycetota</taxon>
        <taxon>Actinomycetes</taxon>
        <taxon>Micrococcales</taxon>
        <taxon>Microbacteriaceae</taxon>
        <taxon>Frondihabitans</taxon>
    </lineage>
</organism>
<dbReference type="PROSITE" id="PS50965">
    <property type="entry name" value="NERD"/>
    <property type="match status" value="1"/>
</dbReference>
<feature type="domain" description="NERD" evidence="2">
    <location>
        <begin position="213"/>
        <end position="317"/>
    </location>
</feature>
<keyword evidence="1" id="KW-0812">Transmembrane</keyword>
<evidence type="ECO:0000313" key="3">
    <source>
        <dbReference type="EMBL" id="BDZ52442.1"/>
    </source>
</evidence>
<accession>A0ABM8GVE0</accession>